<evidence type="ECO:0000256" key="5">
    <source>
        <dbReference type="ARBA" id="ARBA00022499"/>
    </source>
</evidence>
<comment type="subunit">
    <text evidence="13">Subunit of dynactin, a multiprotein complex part of a tripartite complex with dynein and a adapter, such as BICDL1, BICD2 or HOOK3. The dynactin complex is built around ACTR1A/ACTB filament and consists of an actin-related filament composed of a shoulder domain, a pointed end and a barbed end. Its length is defined by its flexible shoulder domain. The soulder is composed of 2 DCTN1 subunits, 4 DCTN2 and 2 DCTN3. The 4 DCNT2 (via N-terminus) bind the ACTR1A filament and act as molecular rulers to determine the length. The pointed end is important for binding dynein-dynactin cargo adapters. Consists of 4 subunits: ACTR10, DCNT4, DCTN5 and DCTN6. The barbed end is composed of a CAPZA1:CAPZB heterodimers, which binds ACTR1A/ACTB filament and dynactin and stabilizes dynactin. Interacts with ATP7B, but not ATP7A, in a copper-dependent manner. Interacts with ANK2; this interaction is required for localization at costameres. Interacts with N4BP2L1.</text>
</comment>
<dbReference type="GO" id="GO:0005869">
    <property type="term" value="C:dynactin complex"/>
    <property type="evidence" value="ECO:0007669"/>
    <property type="project" value="InterPro"/>
</dbReference>
<comment type="similarity">
    <text evidence="11">Belongs to the dynactin subunit 4 family.</text>
</comment>
<evidence type="ECO:0000313" key="15">
    <source>
        <dbReference type="EMBL" id="KKY18350.1"/>
    </source>
</evidence>
<comment type="caution">
    <text evidence="15">The sequence shown here is derived from an EMBL/GenBank/DDBJ whole genome shotgun (WGS) entry which is preliminary data.</text>
</comment>
<evidence type="ECO:0000256" key="4">
    <source>
        <dbReference type="ARBA" id="ARBA00022490"/>
    </source>
</evidence>
<evidence type="ECO:0000313" key="16">
    <source>
        <dbReference type="Proteomes" id="UP000053317"/>
    </source>
</evidence>
<evidence type="ECO:0000256" key="12">
    <source>
        <dbReference type="ARBA" id="ARBA00034864"/>
    </source>
</evidence>
<keyword evidence="7" id="KW-0832">Ubl conjugation</keyword>
<keyword evidence="6" id="KW-0597">Phosphoprotein</keyword>
<evidence type="ECO:0000256" key="10">
    <source>
        <dbReference type="ARBA" id="ARBA00023212"/>
    </source>
</evidence>
<reference evidence="15 16" key="1">
    <citation type="submission" date="2015-05" db="EMBL/GenBank/DDBJ databases">
        <title>Distinctive expansion of gene families associated with plant cell wall degradation and secondary metabolism in the genomes of grapevine trunk pathogens.</title>
        <authorList>
            <person name="Lawrence D.P."/>
            <person name="Travadon R."/>
            <person name="Rolshausen P.E."/>
            <person name="Baumgartner K."/>
        </authorList>
    </citation>
    <scope>NUCLEOTIDE SEQUENCE [LARGE SCALE GENOMIC DNA]</scope>
    <source>
        <strain evidence="15">UCRPC4</strain>
    </source>
</reference>
<keyword evidence="5" id="KW-1017">Isopeptide bond</keyword>
<dbReference type="GO" id="GO:0001725">
    <property type="term" value="C:stress fiber"/>
    <property type="evidence" value="ECO:0007669"/>
    <property type="project" value="UniProtKB-SubCell"/>
</dbReference>
<feature type="region of interest" description="Disordered" evidence="14">
    <location>
        <begin position="368"/>
        <end position="462"/>
    </location>
</feature>
<organism evidence="15 16">
    <name type="scientific">Phaeomoniella chlamydospora</name>
    <name type="common">Phaeoacremonium chlamydosporum</name>
    <dbReference type="NCBI Taxonomy" id="158046"/>
    <lineage>
        <taxon>Eukaryota</taxon>
        <taxon>Fungi</taxon>
        <taxon>Dikarya</taxon>
        <taxon>Ascomycota</taxon>
        <taxon>Pezizomycotina</taxon>
        <taxon>Eurotiomycetes</taxon>
        <taxon>Chaetothyriomycetidae</taxon>
        <taxon>Phaeomoniellales</taxon>
        <taxon>Phaeomoniellaceae</taxon>
        <taxon>Phaeomoniella</taxon>
    </lineage>
</organism>
<keyword evidence="4" id="KW-0963">Cytoplasm</keyword>
<dbReference type="EMBL" id="LCWF01000125">
    <property type="protein sequence ID" value="KKY18350.1"/>
    <property type="molecule type" value="Genomic_DNA"/>
</dbReference>
<keyword evidence="16" id="KW-1185">Reference proteome</keyword>
<reference evidence="15 16" key="2">
    <citation type="submission" date="2015-05" db="EMBL/GenBank/DDBJ databases">
        <authorList>
            <person name="Morales-Cruz A."/>
            <person name="Amrine K.C."/>
            <person name="Cantu D."/>
        </authorList>
    </citation>
    <scope>NUCLEOTIDE SEQUENCE [LARGE SCALE GENOMIC DNA]</scope>
    <source>
        <strain evidence="15">UCRPC4</strain>
    </source>
</reference>
<dbReference type="Pfam" id="PF05502">
    <property type="entry name" value="Dynactin_p62"/>
    <property type="match status" value="1"/>
</dbReference>
<evidence type="ECO:0000256" key="8">
    <source>
        <dbReference type="ARBA" id="ARBA00022990"/>
    </source>
</evidence>
<comment type="subcellular location">
    <subcellularLocation>
        <location evidence="1">Cytoplasm</location>
        <location evidence="1">Cytoskeleton</location>
        <location evidence="1">Microtubule organizing center</location>
        <location evidence="1">Centrosome</location>
    </subcellularLocation>
    <subcellularLocation>
        <location evidence="2">Cytoplasm</location>
        <location evidence="2">Cytoskeleton</location>
        <location evidence="2">Stress fiber</location>
    </subcellularLocation>
    <subcellularLocation>
        <location evidence="3">Cytoplasm</location>
        <location evidence="3">Myofibril</location>
    </subcellularLocation>
</comment>
<dbReference type="OrthoDB" id="283815at2759"/>
<evidence type="ECO:0000256" key="9">
    <source>
        <dbReference type="ARBA" id="ARBA00023054"/>
    </source>
</evidence>
<sequence>MWSSLDIGIKFDKPTNIRSQLDKIVNGRASKPDGAELARKSSLSRGAAAQAEGNEPSSTEELNHVARFAALKSFLKNQLATSMGSDSSTGYDTYASPSALTRIMSLYTTSGSSLRKPKSKPPLMREALTPTEGLQTGYSPNAASSTEPPPSVASDFSSTPSPDQLLAQYSATAFGNPAAKSVSSLRPMPTLLRTKRSKRCKSCKHILVKPEFKPQSTRFRIRLIALAYIPLITLRPLQPPAIPQHPLTMEAPILTPGKTSQFILNLKNHLFEPVKVTLGVPGTTPGKYGHRVTVLCPQFEIGANSEVWDDALAAPTSTSSGIAAGIGAAGEGSLMGGSGSGTMEAGKVFERGRNWVGVGVEIICAPIITVKPPPPSTPSTQQPAANATEEERPEEDPDLLEIPIRVRLEWRQTDEDPTTTTGSGGAESNRRRAGSLAAAKKKPNDGDSTATPAMGEGDEDPAKRELAYWMVVGVGRVARFL</sequence>
<evidence type="ECO:0000256" key="13">
    <source>
        <dbReference type="ARBA" id="ARBA00093507"/>
    </source>
</evidence>
<protein>
    <recommendedName>
        <fullName evidence="12">Dynactin subunit 4</fullName>
    </recommendedName>
</protein>
<keyword evidence="10" id="KW-0206">Cytoskeleton</keyword>
<dbReference type="Proteomes" id="UP000053317">
    <property type="component" value="Unassembled WGS sequence"/>
</dbReference>
<evidence type="ECO:0000256" key="2">
    <source>
        <dbReference type="ARBA" id="ARBA00004529"/>
    </source>
</evidence>
<dbReference type="InterPro" id="IPR008603">
    <property type="entry name" value="DCTN4"/>
</dbReference>
<proteinExistence type="inferred from homology"/>
<evidence type="ECO:0000256" key="6">
    <source>
        <dbReference type="ARBA" id="ARBA00022553"/>
    </source>
</evidence>
<dbReference type="PANTHER" id="PTHR13034">
    <property type="entry name" value="DYNACTIN P62 SUBUNIT"/>
    <property type="match status" value="1"/>
</dbReference>
<feature type="compositionally biased region" description="Polar residues" evidence="14">
    <location>
        <begin position="132"/>
        <end position="146"/>
    </location>
</feature>
<dbReference type="AlphaFoldDB" id="A0A0G2GNG2"/>
<evidence type="ECO:0000256" key="14">
    <source>
        <dbReference type="SAM" id="MobiDB-lite"/>
    </source>
</evidence>
<evidence type="ECO:0000256" key="7">
    <source>
        <dbReference type="ARBA" id="ARBA00022843"/>
    </source>
</evidence>
<keyword evidence="9" id="KW-0175">Coiled coil</keyword>
<dbReference type="PANTHER" id="PTHR13034:SF2">
    <property type="entry name" value="DYNACTIN SUBUNIT 4"/>
    <property type="match status" value="1"/>
</dbReference>
<gene>
    <name evidence="15" type="ORF">UCRPC4_g05011</name>
</gene>
<accession>A0A0G2GNG2</accession>
<keyword evidence="8" id="KW-0007">Acetylation</keyword>
<evidence type="ECO:0000256" key="1">
    <source>
        <dbReference type="ARBA" id="ARBA00004300"/>
    </source>
</evidence>
<evidence type="ECO:0000256" key="3">
    <source>
        <dbReference type="ARBA" id="ARBA00004657"/>
    </source>
</evidence>
<evidence type="ECO:0000256" key="11">
    <source>
        <dbReference type="ARBA" id="ARBA00034776"/>
    </source>
</evidence>
<feature type="region of interest" description="Disordered" evidence="14">
    <location>
        <begin position="132"/>
        <end position="161"/>
    </location>
</feature>
<feature type="region of interest" description="Disordered" evidence="14">
    <location>
        <begin position="28"/>
        <end position="60"/>
    </location>
</feature>
<feature type="compositionally biased region" description="Basic and acidic residues" evidence="14">
    <location>
        <begin position="404"/>
        <end position="414"/>
    </location>
</feature>
<name>A0A0G2GNG2_PHACM</name>
<feature type="compositionally biased region" description="Basic and acidic residues" evidence="14">
    <location>
        <begin position="30"/>
        <end position="39"/>
    </location>
</feature>